<organism evidence="2 3">
    <name type="scientific">Prunus armeniaca</name>
    <name type="common">Apricot</name>
    <name type="synonym">Armeniaca vulgaris</name>
    <dbReference type="NCBI Taxonomy" id="36596"/>
    <lineage>
        <taxon>Eukaryota</taxon>
        <taxon>Viridiplantae</taxon>
        <taxon>Streptophyta</taxon>
        <taxon>Embryophyta</taxon>
        <taxon>Tracheophyta</taxon>
        <taxon>Spermatophyta</taxon>
        <taxon>Magnoliopsida</taxon>
        <taxon>eudicotyledons</taxon>
        <taxon>Gunneridae</taxon>
        <taxon>Pentapetalae</taxon>
        <taxon>rosids</taxon>
        <taxon>fabids</taxon>
        <taxon>Rosales</taxon>
        <taxon>Rosaceae</taxon>
        <taxon>Amygdaloideae</taxon>
        <taxon>Amygdaleae</taxon>
        <taxon>Prunus</taxon>
    </lineage>
</organism>
<sequence length="68" mass="7468">MPNHPAKPTPSVPLPRQSLRPKQPLVWHKDYHMSNQVSHSTSVLCSASGHTEPTSYAQAILDPNGNMP</sequence>
<name>A0A6J5VMD6_PRUAR</name>
<feature type="region of interest" description="Disordered" evidence="1">
    <location>
        <begin position="1"/>
        <end position="23"/>
    </location>
</feature>
<gene>
    <name evidence="2" type="ORF">CURHAP_LOCUS44946</name>
</gene>
<dbReference type="Proteomes" id="UP000507222">
    <property type="component" value="Unassembled WGS sequence"/>
</dbReference>
<reference evidence="2 3" key="1">
    <citation type="submission" date="2020-05" db="EMBL/GenBank/DDBJ databases">
        <authorList>
            <person name="Campoy J."/>
            <person name="Schneeberger K."/>
            <person name="Spophaly S."/>
        </authorList>
    </citation>
    <scope>NUCLEOTIDE SEQUENCE [LARGE SCALE GENOMIC DNA]</scope>
    <source>
        <strain evidence="2">PruArmRojPasFocal</strain>
    </source>
</reference>
<dbReference type="AlphaFoldDB" id="A0A6J5VMD6"/>
<accession>A0A6J5VMD6</accession>
<evidence type="ECO:0000313" key="3">
    <source>
        <dbReference type="Proteomes" id="UP000507222"/>
    </source>
</evidence>
<proteinExistence type="predicted"/>
<evidence type="ECO:0000256" key="1">
    <source>
        <dbReference type="SAM" id="MobiDB-lite"/>
    </source>
</evidence>
<evidence type="ECO:0000313" key="2">
    <source>
        <dbReference type="EMBL" id="CAB4287128.1"/>
    </source>
</evidence>
<dbReference type="EMBL" id="CAEKDK010000007">
    <property type="protein sequence ID" value="CAB4287128.1"/>
    <property type="molecule type" value="Genomic_DNA"/>
</dbReference>
<feature type="compositionally biased region" description="Pro residues" evidence="1">
    <location>
        <begin position="1"/>
        <end position="13"/>
    </location>
</feature>
<protein>
    <submittedName>
        <fullName evidence="2">Uncharacterized protein</fullName>
    </submittedName>
</protein>